<evidence type="ECO:0000313" key="2">
    <source>
        <dbReference type="Proteomes" id="UP000256748"/>
    </source>
</evidence>
<sequence>MLTDLPDLAIKEIDATLKLLSFRAHVLIEERDDFFTTLCRSLFSNARTIIDGVLAARDLSTKVYICLVVDADRQFQACAMQLNASEYCIMIWVAAPLNTMSITSRLLATPAARELFSLDFQISDPPGIAAGADTFAAYRALSLLPPVRLGGELDNLRMQIDYSAFQWLVLHEMAHILNGHLALGKDINGLTYILEDDPSSNYDENITYQALELDADCFANIVAIRQAIGRPLELEAINTVEGRLKSYVFGILAIIRSFDAEPFEPSRIFQSDHPPGGIRMNYLMSQISTIELDKHVDFGGLNATDVAARTAICVENAISEATGVKGGGGNFQKAFDLGWEPFHVPVLSRWAKILPELNAKKITPRDLAPAQFDPA</sequence>
<dbReference type="Proteomes" id="UP000256748">
    <property type="component" value="Unassembled WGS sequence"/>
</dbReference>
<reference evidence="1 2" key="1">
    <citation type="submission" date="2017-03" db="EMBL/GenBank/DDBJ databases">
        <title>Genome analysis of Rhizobial strains effectives or ineffectives for nitrogen fixation isolated from bean seeds.</title>
        <authorList>
            <person name="Peralta H."/>
            <person name="Aguilar-Vera A."/>
            <person name="Mora Y."/>
            <person name="Vargas-Lagunas C."/>
            <person name="Girard L."/>
            <person name="Mora J."/>
        </authorList>
    </citation>
    <scope>NUCLEOTIDE SEQUENCE [LARGE SCALE GENOMIC DNA]</scope>
    <source>
        <strain evidence="1 2">CCGM5</strain>
    </source>
</reference>
<accession>A0A3E1BPL2</accession>
<dbReference type="RefSeq" id="WP_116273188.1">
    <property type="nucleotide sequence ID" value="NZ_KZ859521.1"/>
</dbReference>
<comment type="caution">
    <text evidence="1">The sequence shown here is derived from an EMBL/GenBank/DDBJ whole genome shotgun (WGS) entry which is preliminary data.</text>
</comment>
<evidence type="ECO:0000313" key="1">
    <source>
        <dbReference type="EMBL" id="RFB95857.1"/>
    </source>
</evidence>
<gene>
    <name evidence="1" type="ORF">B5K10_09870</name>
</gene>
<proteinExistence type="predicted"/>
<name>A0A3E1BPL2_RHILT</name>
<protein>
    <submittedName>
        <fullName evidence="1">Uncharacterized protein</fullName>
    </submittedName>
</protein>
<dbReference type="EMBL" id="NAOO01000010">
    <property type="protein sequence ID" value="RFB95857.1"/>
    <property type="molecule type" value="Genomic_DNA"/>
</dbReference>
<organism evidence="1 2">
    <name type="scientific">Rhizobium leguminosarum bv. trifolii</name>
    <dbReference type="NCBI Taxonomy" id="386"/>
    <lineage>
        <taxon>Bacteria</taxon>
        <taxon>Pseudomonadati</taxon>
        <taxon>Pseudomonadota</taxon>
        <taxon>Alphaproteobacteria</taxon>
        <taxon>Hyphomicrobiales</taxon>
        <taxon>Rhizobiaceae</taxon>
        <taxon>Rhizobium/Agrobacterium group</taxon>
        <taxon>Rhizobium</taxon>
    </lineage>
</organism>
<dbReference type="AlphaFoldDB" id="A0A3E1BPL2"/>